<protein>
    <submittedName>
        <fullName evidence="1">Uncharacterized protein</fullName>
    </submittedName>
</protein>
<sequence>MAEPSNTTDTNPVTYKFRFGTSDKLVHLTEEQLHSIRYLSALIAHKDHFLSVENENGECVLNYPIEYRWFMPILCSIISKQAHILFNELAEDENLLDVLQLSDYLCIEPFPLPHRRYQNLLRSNPVNIENKNQRVKYHKANLPEARQTAAEFLIALARNQYKLSDSYTRKDIFTLINIILFNSAVFNSRFRHHTLRVAKSRCYSFFSKSQQRQLQTTHRFAQYRGSKSFVYISDDDKPLPDNFQNTFTWRGHHVPIENNQTNLLSATSEKTFT</sequence>
<gene>
    <name evidence="2" type="ORF">JBS370_LOCUS33570</name>
    <name evidence="1" type="ORF">ZHD862_LOCUS36775</name>
</gene>
<organism evidence="1 3">
    <name type="scientific">Rotaria sordida</name>
    <dbReference type="NCBI Taxonomy" id="392033"/>
    <lineage>
        <taxon>Eukaryota</taxon>
        <taxon>Metazoa</taxon>
        <taxon>Spiralia</taxon>
        <taxon>Gnathifera</taxon>
        <taxon>Rotifera</taxon>
        <taxon>Eurotatoria</taxon>
        <taxon>Bdelloidea</taxon>
        <taxon>Philodinida</taxon>
        <taxon>Philodinidae</taxon>
        <taxon>Rotaria</taxon>
    </lineage>
</organism>
<dbReference type="EMBL" id="CAJOBD010009823">
    <property type="protein sequence ID" value="CAF4142558.1"/>
    <property type="molecule type" value="Genomic_DNA"/>
</dbReference>
<reference evidence="1" key="1">
    <citation type="submission" date="2021-02" db="EMBL/GenBank/DDBJ databases">
        <authorList>
            <person name="Nowell W R."/>
        </authorList>
    </citation>
    <scope>NUCLEOTIDE SEQUENCE</scope>
</reference>
<dbReference type="Proteomes" id="UP000663836">
    <property type="component" value="Unassembled WGS sequence"/>
</dbReference>
<evidence type="ECO:0000313" key="2">
    <source>
        <dbReference type="EMBL" id="CAF4142558.1"/>
    </source>
</evidence>
<name>A0A815S5U6_9BILA</name>
<comment type="caution">
    <text evidence="1">The sequence shown here is derived from an EMBL/GenBank/DDBJ whole genome shotgun (WGS) entry which is preliminary data.</text>
</comment>
<evidence type="ECO:0000313" key="1">
    <source>
        <dbReference type="EMBL" id="CAF1485816.1"/>
    </source>
</evidence>
<dbReference type="EMBL" id="CAJNOT010006261">
    <property type="protein sequence ID" value="CAF1485816.1"/>
    <property type="molecule type" value="Genomic_DNA"/>
</dbReference>
<accession>A0A815S5U6</accession>
<proteinExistence type="predicted"/>
<feature type="non-terminal residue" evidence="1">
    <location>
        <position position="273"/>
    </location>
</feature>
<evidence type="ECO:0000313" key="3">
    <source>
        <dbReference type="Proteomes" id="UP000663864"/>
    </source>
</evidence>
<dbReference type="Proteomes" id="UP000663864">
    <property type="component" value="Unassembled WGS sequence"/>
</dbReference>
<dbReference type="AlphaFoldDB" id="A0A815S5U6"/>